<dbReference type="Proteomes" id="UP000517523">
    <property type="component" value="Unassembled WGS sequence"/>
</dbReference>
<sequence length="283" mass="32223">MFVTYEEITRKGVGVLNEDAIITHPKANLYGVLDGVSSLVPYLNTKKETGGFTAANLVKNYFESVTDPRRLMDHMIEVNDLLREQMVFANIDLRKKEELWGAALAIVRIQDNGVEFIQTGDCMILAVYEDGEVRPLTWKQVSHLEAPAFAKWQEGITKGLNSQTELHETVIDTIRKNRYRANTDGGYGVLNGEKDAVRFFEYGKINPTCLKHIILLTDGMFVPTNIVPEQSSYWSFVARSILNKGIKLYTQELIELEECDPECIQHIRFKKSDDKTAMVINFH</sequence>
<name>A0A839TV82_9BACL</name>
<dbReference type="InterPro" id="IPR001932">
    <property type="entry name" value="PPM-type_phosphatase-like_dom"/>
</dbReference>
<reference evidence="2 3" key="1">
    <citation type="submission" date="2020-08" db="EMBL/GenBank/DDBJ databases">
        <title>Genomic Encyclopedia of Type Strains, Phase III (KMG-III): the genomes of soil and plant-associated and newly described type strains.</title>
        <authorList>
            <person name="Whitman W."/>
        </authorList>
    </citation>
    <scope>NUCLEOTIDE SEQUENCE [LARGE SCALE GENOMIC DNA]</scope>
    <source>
        <strain evidence="2 3">CECT 5831</strain>
    </source>
</reference>
<gene>
    <name evidence="2" type="ORF">FHS19_003251</name>
</gene>
<feature type="domain" description="PPM-type phosphatase" evidence="1">
    <location>
        <begin position="14"/>
        <end position="240"/>
    </location>
</feature>
<protein>
    <submittedName>
        <fullName evidence="2">Serine/threonine protein phosphatase PrpC</fullName>
    </submittedName>
</protein>
<accession>A0A839TV82</accession>
<dbReference type="InterPro" id="IPR036457">
    <property type="entry name" value="PPM-type-like_dom_sf"/>
</dbReference>
<dbReference type="Pfam" id="PF13672">
    <property type="entry name" value="PP2C_2"/>
    <property type="match status" value="1"/>
</dbReference>
<evidence type="ECO:0000313" key="3">
    <source>
        <dbReference type="Proteomes" id="UP000517523"/>
    </source>
</evidence>
<dbReference type="EMBL" id="JACHXJ010000002">
    <property type="protein sequence ID" value="MBB3128597.1"/>
    <property type="molecule type" value="Genomic_DNA"/>
</dbReference>
<proteinExistence type="predicted"/>
<dbReference type="SUPFAM" id="SSF81606">
    <property type="entry name" value="PP2C-like"/>
    <property type="match status" value="1"/>
</dbReference>
<evidence type="ECO:0000259" key="1">
    <source>
        <dbReference type="Pfam" id="PF13672"/>
    </source>
</evidence>
<comment type="caution">
    <text evidence="2">The sequence shown here is derived from an EMBL/GenBank/DDBJ whole genome shotgun (WGS) entry which is preliminary data.</text>
</comment>
<dbReference type="AlphaFoldDB" id="A0A839TV82"/>
<evidence type="ECO:0000313" key="2">
    <source>
        <dbReference type="EMBL" id="MBB3128597.1"/>
    </source>
</evidence>
<dbReference type="Gene3D" id="3.60.40.10">
    <property type="entry name" value="PPM-type phosphatase domain"/>
    <property type="match status" value="1"/>
</dbReference>
<organism evidence="2 3">
    <name type="scientific">Paenibacillus rhizosphaerae</name>
    <dbReference type="NCBI Taxonomy" id="297318"/>
    <lineage>
        <taxon>Bacteria</taxon>
        <taxon>Bacillati</taxon>
        <taxon>Bacillota</taxon>
        <taxon>Bacilli</taxon>
        <taxon>Bacillales</taxon>
        <taxon>Paenibacillaceae</taxon>
        <taxon>Paenibacillus</taxon>
    </lineage>
</organism>